<name>A0A4R6HAJ1_9BACT</name>
<dbReference type="OrthoDB" id="1453786at2"/>
<dbReference type="AlphaFoldDB" id="A0A4R6HAJ1"/>
<dbReference type="InterPro" id="IPR055407">
    <property type="entry name" value="TraM_C"/>
</dbReference>
<sequence length="385" mass="42636">MKTNYTFLKKNKALLILPLALLPFVVLIFYILGGGKNAGKEPSGKVNPGKKNGVNYELPEAEKSIEIFDKMEAYQNSQDRVVSTQDYHVMGDNLPKDTDVNITTSDDSATVLEGSKTDGINANVSNNLLAHIKNKEAQVRKEMEGNNLTPEHQKASATKTVTKPKPEQAVTLQRTGIEELDQVFDENIALSRQNDSLGYYLKQANQKLQELEAKKSASFNLENTRSPSFDGKMSASPLIRAEVYETTTVLDGNRVKMRLLEDCRVGGEVIPKSTFIYGICQIKNERLHIRVSQLPIDEDFLPVDLVIHDLDGLAGLYVPDNAARKVAKEVGSSTNTSSLFGVTADPLTYAGVRAADRTAQSLFKMVRLKKVTIKKNTLVYLINQK</sequence>
<organism evidence="4 5">
    <name type="scientific">Sunxiuqinia elliptica</name>
    <dbReference type="NCBI Taxonomy" id="655355"/>
    <lineage>
        <taxon>Bacteria</taxon>
        <taxon>Pseudomonadati</taxon>
        <taxon>Bacteroidota</taxon>
        <taxon>Bacteroidia</taxon>
        <taxon>Marinilabiliales</taxon>
        <taxon>Prolixibacteraceae</taxon>
        <taxon>Sunxiuqinia</taxon>
    </lineage>
</organism>
<dbReference type="Proteomes" id="UP000294848">
    <property type="component" value="Unassembled WGS sequence"/>
</dbReference>
<accession>A0A4R6HAJ1</accession>
<evidence type="ECO:0000256" key="2">
    <source>
        <dbReference type="SAM" id="Phobius"/>
    </source>
</evidence>
<reference evidence="4 5" key="1">
    <citation type="submission" date="2019-03" db="EMBL/GenBank/DDBJ databases">
        <title>Freshwater and sediment microbial communities from various areas in North America, analyzing microbe dynamics in response to fracking.</title>
        <authorList>
            <person name="Lamendella R."/>
        </authorList>
    </citation>
    <scope>NUCLEOTIDE SEQUENCE [LARGE SCALE GENOMIC DNA]</scope>
    <source>
        <strain evidence="4 5">114D</strain>
    </source>
</reference>
<evidence type="ECO:0000256" key="1">
    <source>
        <dbReference type="SAM" id="Coils"/>
    </source>
</evidence>
<evidence type="ECO:0000259" key="3">
    <source>
        <dbReference type="Pfam" id="PF12508"/>
    </source>
</evidence>
<keyword evidence="2" id="KW-1133">Transmembrane helix</keyword>
<evidence type="ECO:0000313" key="5">
    <source>
        <dbReference type="Proteomes" id="UP000294848"/>
    </source>
</evidence>
<keyword evidence="2" id="KW-0472">Membrane</keyword>
<feature type="coiled-coil region" evidence="1">
    <location>
        <begin position="194"/>
        <end position="221"/>
    </location>
</feature>
<evidence type="ECO:0000313" key="4">
    <source>
        <dbReference type="EMBL" id="TDO05382.1"/>
    </source>
</evidence>
<keyword evidence="2" id="KW-0812">Transmembrane</keyword>
<protein>
    <submittedName>
        <fullName evidence="4">Conjugative transposon TraM protein</fullName>
    </submittedName>
</protein>
<proteinExistence type="predicted"/>
<dbReference type="RefSeq" id="WP_133463435.1">
    <property type="nucleotide sequence ID" value="NZ_SNWI01000001.1"/>
</dbReference>
<dbReference type="Pfam" id="PF12508">
    <property type="entry name" value="Transposon_TraM"/>
    <property type="match status" value="1"/>
</dbReference>
<comment type="caution">
    <text evidence="4">The sequence shown here is derived from an EMBL/GenBank/DDBJ whole genome shotgun (WGS) entry which is preliminary data.</text>
</comment>
<dbReference type="EMBL" id="SNWI01000001">
    <property type="protein sequence ID" value="TDO05382.1"/>
    <property type="molecule type" value="Genomic_DNA"/>
</dbReference>
<feature type="domain" description="Conjugative transposon TraM C-terminal" evidence="3">
    <location>
        <begin position="239"/>
        <end position="381"/>
    </location>
</feature>
<keyword evidence="1" id="KW-0175">Coiled coil</keyword>
<gene>
    <name evidence="4" type="ORF">DET52_101742</name>
</gene>
<feature type="transmembrane region" description="Helical" evidence="2">
    <location>
        <begin position="12"/>
        <end position="32"/>
    </location>
</feature>